<accession>A0A7G9L5F7</accession>
<dbReference type="PRINTS" id="PR00862">
    <property type="entry name" value="PROLIGOPTASE"/>
</dbReference>
<comment type="similarity">
    <text evidence="1">Belongs to the peptidase S9A family.</text>
</comment>
<feature type="signal peptide" evidence="5">
    <location>
        <begin position="1"/>
        <end position="21"/>
    </location>
</feature>
<evidence type="ECO:0000313" key="9">
    <source>
        <dbReference type="Proteomes" id="UP000515861"/>
    </source>
</evidence>
<evidence type="ECO:0000256" key="5">
    <source>
        <dbReference type="SAM" id="SignalP"/>
    </source>
</evidence>
<dbReference type="InterPro" id="IPR051543">
    <property type="entry name" value="Serine_Peptidase_S9A"/>
</dbReference>
<dbReference type="Gene3D" id="3.40.50.1820">
    <property type="entry name" value="alpha/beta hydrolase"/>
    <property type="match status" value="1"/>
</dbReference>
<organism evidence="8 9">
    <name type="scientific">Sphingomonas sabuli</name>
    <dbReference type="NCBI Taxonomy" id="2764186"/>
    <lineage>
        <taxon>Bacteria</taxon>
        <taxon>Pseudomonadati</taxon>
        <taxon>Pseudomonadota</taxon>
        <taxon>Alphaproteobacteria</taxon>
        <taxon>Sphingomonadales</taxon>
        <taxon>Sphingomonadaceae</taxon>
        <taxon>Sphingomonas</taxon>
    </lineage>
</organism>
<dbReference type="InterPro" id="IPR001375">
    <property type="entry name" value="Peptidase_S9_cat"/>
</dbReference>
<dbReference type="InterPro" id="IPR023302">
    <property type="entry name" value="Pept_S9A_N"/>
</dbReference>
<protein>
    <submittedName>
        <fullName evidence="8">S9 family peptidase</fullName>
    </submittedName>
</protein>
<evidence type="ECO:0000256" key="2">
    <source>
        <dbReference type="ARBA" id="ARBA00022670"/>
    </source>
</evidence>
<dbReference type="GO" id="GO:0004252">
    <property type="term" value="F:serine-type endopeptidase activity"/>
    <property type="evidence" value="ECO:0007669"/>
    <property type="project" value="InterPro"/>
</dbReference>
<feature type="domain" description="Peptidase S9A N-terminal" evidence="7">
    <location>
        <begin position="40"/>
        <end position="427"/>
    </location>
</feature>
<dbReference type="Proteomes" id="UP000515861">
    <property type="component" value="Chromosome"/>
</dbReference>
<dbReference type="AlphaFoldDB" id="A0A7G9L5F7"/>
<dbReference type="Pfam" id="PF00326">
    <property type="entry name" value="Peptidase_S9"/>
    <property type="match status" value="1"/>
</dbReference>
<proteinExistence type="inferred from homology"/>
<dbReference type="EMBL" id="CP060697">
    <property type="protein sequence ID" value="QNM83856.1"/>
    <property type="molecule type" value="Genomic_DNA"/>
</dbReference>
<keyword evidence="5" id="KW-0732">Signal</keyword>
<evidence type="ECO:0000313" key="8">
    <source>
        <dbReference type="EMBL" id="QNM83856.1"/>
    </source>
</evidence>
<evidence type="ECO:0000256" key="4">
    <source>
        <dbReference type="ARBA" id="ARBA00022825"/>
    </source>
</evidence>
<dbReference type="FunFam" id="3.40.50.1820:FF:000005">
    <property type="entry name" value="Prolyl endopeptidase"/>
    <property type="match status" value="1"/>
</dbReference>
<evidence type="ECO:0000259" key="6">
    <source>
        <dbReference type="Pfam" id="PF00326"/>
    </source>
</evidence>
<dbReference type="SUPFAM" id="SSF50993">
    <property type="entry name" value="Peptidase/esterase 'gauge' domain"/>
    <property type="match status" value="1"/>
</dbReference>
<keyword evidence="2" id="KW-0645">Protease</keyword>
<dbReference type="InterPro" id="IPR029058">
    <property type="entry name" value="AB_hydrolase_fold"/>
</dbReference>
<sequence length="722" mass="80698">MSRLVLLVSAAAIAVPSIAIAQAAPVPPVAETVPYTVKGPKDRNDPYYWLRDDSRKNPKMLAYLKAENAYADAMLADTKPLQDRLYQEIIGRIKQDDSSVPFRERGYFYYTRFETGADYPILARKRGNLSAPEEILLDQPAMAKGHGFFSVGEWVVSPNNQLLAYAEDVVGRRQYVLKFKDLATGRTLTDTVQNVEPNFVWADDNRTVYYVEKDPTTLLSKRVKAHVLGTPASADTLVYEEKDDSFYMGVGRTSDDKYLCIGVQSTVSDEQRCTSAAAPGQFAVIAPREREFRYSADHIGDRWIIRTNRNAPNYKLVTVPDAQAASGRDAWADLVAHDPNVFIEGFKPFNRFIAIEQRSNGNKNVRLLKGDGSSSAVASDEPAYSMDISSNYETDTTKLRYTYDSLTTPRIYYEVDALTGARTVLKRTPAPNYDPSLYATERVWATARDGTRVPVSLVYRKGYQRDGTAPMLQYGYGSYGASMDPAWSPTITPLLDRGLVYAIAHIRGGQEMGRAWYDQGHLLNKKNSFTDFIDVTRFLVANKYAAPNRVAAMGGSAGGLLMGGIANMAPQDYRVFINQVPFVDVVTTMLDASIPLTTNEYDEWGNPADPKFYDYMLSYSPYDNLRRQAYPAMFVGTGLWDSQVQYYEPTKYVAKLRTLKTDTNPLVYRVNMEAGHGGKSGRFEQYRSRAEYYAFMLDQLGVAEPVAMPPPAPAGTPGERGR</sequence>
<dbReference type="SUPFAM" id="SSF53474">
    <property type="entry name" value="alpha/beta-Hydrolases"/>
    <property type="match status" value="1"/>
</dbReference>
<keyword evidence="4" id="KW-0720">Serine protease</keyword>
<dbReference type="Gene3D" id="2.130.10.120">
    <property type="entry name" value="Prolyl oligopeptidase, N-terminal domain"/>
    <property type="match status" value="1"/>
</dbReference>
<keyword evidence="9" id="KW-1185">Reference proteome</keyword>
<dbReference type="RefSeq" id="WP_187480810.1">
    <property type="nucleotide sequence ID" value="NZ_CP060697.1"/>
</dbReference>
<feature type="domain" description="Peptidase S9 prolyl oligopeptidase catalytic" evidence="6">
    <location>
        <begin position="492"/>
        <end position="701"/>
    </location>
</feature>
<evidence type="ECO:0000256" key="3">
    <source>
        <dbReference type="ARBA" id="ARBA00022801"/>
    </source>
</evidence>
<evidence type="ECO:0000256" key="1">
    <source>
        <dbReference type="ARBA" id="ARBA00005228"/>
    </source>
</evidence>
<name>A0A7G9L5F7_9SPHN</name>
<dbReference type="KEGG" id="ssau:H8M03_05940"/>
<dbReference type="PANTHER" id="PTHR11757">
    <property type="entry name" value="PROTEASE FAMILY S9A OLIGOPEPTIDASE"/>
    <property type="match status" value="1"/>
</dbReference>
<dbReference type="PANTHER" id="PTHR11757:SF19">
    <property type="entry name" value="PROLYL ENDOPEPTIDASE-LIKE"/>
    <property type="match status" value="1"/>
</dbReference>
<keyword evidence="3" id="KW-0378">Hydrolase</keyword>
<reference evidence="8 9" key="1">
    <citation type="submission" date="2020-08" db="EMBL/GenBank/DDBJ databases">
        <title>Sphingomonas sp. sand1-3 16S ribosomal RNA gene Genome sequencing and assembly.</title>
        <authorList>
            <person name="Kang M."/>
        </authorList>
    </citation>
    <scope>NUCLEOTIDE SEQUENCE [LARGE SCALE GENOMIC DNA]</scope>
    <source>
        <strain evidence="9">sand1-3</strain>
    </source>
</reference>
<dbReference type="InterPro" id="IPR002470">
    <property type="entry name" value="Peptidase_S9A"/>
</dbReference>
<gene>
    <name evidence="8" type="ORF">H8M03_05940</name>
</gene>
<dbReference type="GO" id="GO:0006508">
    <property type="term" value="P:proteolysis"/>
    <property type="evidence" value="ECO:0007669"/>
    <property type="project" value="UniProtKB-KW"/>
</dbReference>
<dbReference type="Pfam" id="PF02897">
    <property type="entry name" value="Peptidase_S9_N"/>
    <property type="match status" value="1"/>
</dbReference>
<feature type="chain" id="PRO_5028979779" evidence="5">
    <location>
        <begin position="22"/>
        <end position="722"/>
    </location>
</feature>
<evidence type="ECO:0000259" key="7">
    <source>
        <dbReference type="Pfam" id="PF02897"/>
    </source>
</evidence>